<dbReference type="InterPro" id="IPR006671">
    <property type="entry name" value="Cyclin_N"/>
</dbReference>
<dbReference type="Pfam" id="PF00134">
    <property type="entry name" value="Cyclin_N"/>
    <property type="match status" value="1"/>
</dbReference>
<gene>
    <name evidence="9" type="primary">LOC110978189</name>
</gene>
<dbReference type="PANTHER" id="PTHR10177">
    <property type="entry name" value="CYCLINS"/>
    <property type="match status" value="1"/>
</dbReference>
<keyword evidence="3" id="KW-0131">Cell cycle</keyword>
<protein>
    <submittedName>
        <fullName evidence="9">Cyclin-A3-3-like isoform X2</fullName>
    </submittedName>
</protein>
<dbReference type="OrthoDB" id="6272950at2759"/>
<feature type="compositionally biased region" description="Polar residues" evidence="5">
    <location>
        <begin position="84"/>
        <end position="93"/>
    </location>
</feature>
<keyword evidence="2 4" id="KW-0195">Cyclin</keyword>
<comment type="similarity">
    <text evidence="4">Belongs to the cyclin family.</text>
</comment>
<dbReference type="Gene3D" id="1.10.472.10">
    <property type="entry name" value="Cyclin-like"/>
    <property type="match status" value="2"/>
</dbReference>
<evidence type="ECO:0000259" key="7">
    <source>
        <dbReference type="SMART" id="SM01332"/>
    </source>
</evidence>
<dbReference type="Proteomes" id="UP000694845">
    <property type="component" value="Unplaced"/>
</dbReference>
<feature type="domain" description="Cyclin-like" evidence="6">
    <location>
        <begin position="284"/>
        <end position="370"/>
    </location>
</feature>
<feature type="domain" description="Cyclin-like" evidence="6">
    <location>
        <begin position="186"/>
        <end position="271"/>
    </location>
</feature>
<evidence type="ECO:0000256" key="4">
    <source>
        <dbReference type="RuleBase" id="RU000383"/>
    </source>
</evidence>
<dbReference type="InterPro" id="IPR036915">
    <property type="entry name" value="Cyclin-like_sf"/>
</dbReference>
<dbReference type="SMART" id="SM01332">
    <property type="entry name" value="Cyclin_C"/>
    <property type="match status" value="1"/>
</dbReference>
<evidence type="ECO:0000256" key="1">
    <source>
        <dbReference type="ARBA" id="ARBA00022618"/>
    </source>
</evidence>
<dbReference type="SUPFAM" id="SSF47954">
    <property type="entry name" value="Cyclin-like"/>
    <property type="match status" value="2"/>
</dbReference>
<name>A0A8B7Y635_ACAPL</name>
<evidence type="ECO:0000256" key="5">
    <source>
        <dbReference type="SAM" id="MobiDB-lite"/>
    </source>
</evidence>
<dbReference type="InterPro" id="IPR013763">
    <property type="entry name" value="Cyclin-like_dom"/>
</dbReference>
<dbReference type="FunFam" id="1.10.472.10:FF:000001">
    <property type="entry name" value="G2/mitotic-specific cyclin"/>
    <property type="match status" value="1"/>
</dbReference>
<dbReference type="RefSeq" id="XP_022088664.1">
    <property type="nucleotide sequence ID" value="XM_022232972.1"/>
</dbReference>
<proteinExistence type="inferred from homology"/>
<accession>A0A8B7Y635</accession>
<evidence type="ECO:0000256" key="3">
    <source>
        <dbReference type="ARBA" id="ARBA00023306"/>
    </source>
</evidence>
<dbReference type="SMART" id="SM00385">
    <property type="entry name" value="CYCLIN"/>
    <property type="match status" value="2"/>
</dbReference>
<reference evidence="9" key="1">
    <citation type="submission" date="2025-08" db="UniProtKB">
        <authorList>
            <consortium name="RefSeq"/>
        </authorList>
    </citation>
    <scope>IDENTIFICATION</scope>
</reference>
<evidence type="ECO:0000313" key="8">
    <source>
        <dbReference type="Proteomes" id="UP000694845"/>
    </source>
</evidence>
<dbReference type="AlphaFoldDB" id="A0A8B7Y635"/>
<dbReference type="InterPro" id="IPR004367">
    <property type="entry name" value="Cyclin_C-dom"/>
</dbReference>
<keyword evidence="8" id="KW-1185">Reference proteome</keyword>
<dbReference type="Pfam" id="PF02984">
    <property type="entry name" value="Cyclin_C"/>
    <property type="match status" value="1"/>
</dbReference>
<dbReference type="GeneID" id="110978189"/>
<evidence type="ECO:0000313" key="9">
    <source>
        <dbReference type="RefSeq" id="XP_022088664.1"/>
    </source>
</evidence>
<feature type="region of interest" description="Disordered" evidence="5">
    <location>
        <begin position="84"/>
        <end position="111"/>
    </location>
</feature>
<dbReference type="GO" id="GO:0051301">
    <property type="term" value="P:cell division"/>
    <property type="evidence" value="ECO:0007669"/>
    <property type="project" value="UniProtKB-KW"/>
</dbReference>
<evidence type="ECO:0000256" key="2">
    <source>
        <dbReference type="ARBA" id="ARBA00023127"/>
    </source>
</evidence>
<dbReference type="InterPro" id="IPR039361">
    <property type="entry name" value="Cyclin"/>
</dbReference>
<organism evidence="8 9">
    <name type="scientific">Acanthaster planci</name>
    <name type="common">Crown-of-thorns starfish</name>
    <dbReference type="NCBI Taxonomy" id="133434"/>
    <lineage>
        <taxon>Eukaryota</taxon>
        <taxon>Metazoa</taxon>
        <taxon>Echinodermata</taxon>
        <taxon>Eleutherozoa</taxon>
        <taxon>Asterozoa</taxon>
        <taxon>Asteroidea</taxon>
        <taxon>Valvatacea</taxon>
        <taxon>Valvatida</taxon>
        <taxon>Acanthasteridae</taxon>
        <taxon>Acanthaster</taxon>
    </lineage>
</organism>
<sequence length="412" mass="45936">MSRILAAWRPAGTAAAIRGATASPVKTCGQIHYESEHRVFRDISNLPAGYAKLRRTGQSSFGGTKALGIKPWSENAAPCAGEINQRQEGTSNLRKLKNDPRGAEPYVRQGERGSIQDVLQDCYEPAGQECSMPPFGLHIAEDVEPMEFSALKEELASMEDTSPPKELSNPEVEQKNDPRITSEYSEEIYRYLRVHLELSAETLHLTVMLMDRFLSQQPIGLNLLQLLGVTCLFVASKYEERFAPEVEVLCMLTDYTYAHKDVLLMERQILHALQFDLFSPTPMAFLETFLRVDTDDQQVDFHLANYLLDLALVDASVLKFYPSERAAAAACLARYLAGSGVDEDCWTADMVQKTGYTEQQLSACMARMARLVTEANRSPYKAVMEKFSSPTYGCVSNIQGPCLAKAEFLSDL</sequence>
<feature type="region of interest" description="Disordered" evidence="5">
    <location>
        <begin position="155"/>
        <end position="179"/>
    </location>
</feature>
<evidence type="ECO:0000259" key="6">
    <source>
        <dbReference type="SMART" id="SM00385"/>
    </source>
</evidence>
<feature type="domain" description="Cyclin C-terminal" evidence="7">
    <location>
        <begin position="280"/>
        <end position="401"/>
    </location>
</feature>
<keyword evidence="1" id="KW-0132">Cell division</keyword>